<gene>
    <name evidence="5" type="ORF">HS088_TW18G00910</name>
</gene>
<evidence type="ECO:0000256" key="2">
    <source>
        <dbReference type="ARBA" id="ARBA00022692"/>
    </source>
</evidence>
<comment type="subcellular location">
    <subcellularLocation>
        <location evidence="1">Golgi apparatus membrane</location>
        <topology evidence="1">Single-pass membrane protein</topology>
    </subcellularLocation>
</comment>
<keyword evidence="4" id="KW-0472">Membrane</keyword>
<dbReference type="Pfam" id="PF21729">
    <property type="entry name" value="IRX15_IRX15L_GXM"/>
    <property type="match status" value="1"/>
</dbReference>
<keyword evidence="3" id="KW-1133">Transmembrane helix</keyword>
<dbReference type="NCBIfam" id="TIGR01627">
    <property type="entry name" value="A_thal_3515"/>
    <property type="match status" value="1"/>
</dbReference>
<proteinExistence type="predicted"/>
<accession>A0A7J7CDK6</accession>
<dbReference type="GO" id="GO:0032259">
    <property type="term" value="P:methylation"/>
    <property type="evidence" value="ECO:0007669"/>
    <property type="project" value="UniProtKB-KW"/>
</dbReference>
<dbReference type="PANTHER" id="PTHR31444">
    <property type="entry name" value="OS11G0490100 PROTEIN"/>
    <property type="match status" value="1"/>
</dbReference>
<name>A0A7J7CDK6_TRIWF</name>
<dbReference type="EMBL" id="JAAARO010000018">
    <property type="protein sequence ID" value="KAF5732219.1"/>
    <property type="molecule type" value="Genomic_DNA"/>
</dbReference>
<keyword evidence="5" id="KW-0808">Transferase</keyword>
<dbReference type="InParanoid" id="A0A7J7CDK6"/>
<keyword evidence="5" id="KW-0489">Methyltransferase</keyword>
<keyword evidence="6" id="KW-1185">Reference proteome</keyword>
<sequence length="315" mass="34886">MPPQVPQCLPLVTHCVPFSPPVTPVANKYFQGTKRMRVSGKKFIPLLVFVLSSFSIVRLLKIVITTSSSYHPLPVSSTTLQQKCSAPSPACGNHTSYGANTSKGLPITSVSSATLTKKEFQLIQNLISRKAPCNLLIFGFSTQYLTLSSINLGGKTIILEDDLNKISKIKTKFNSTRIYKVDHKAPAKEAYKLLKIARHDPACAPRSVKLQESTCELALKNLPREVYDIQWDLVVVDGPEGNTPEAPGRMAAIYTASMMARAGNTTTVLVHDVNRMVEKWFSWEFLCDDNLASSKGKLWEFRINGRTNSTRFCST</sequence>
<reference evidence="5 6" key="1">
    <citation type="journal article" date="2020" name="Nat. Commun.">
        <title>Genome of Tripterygium wilfordii and identification of cytochrome P450 involved in triptolide biosynthesis.</title>
        <authorList>
            <person name="Tu L."/>
            <person name="Su P."/>
            <person name="Zhang Z."/>
            <person name="Gao L."/>
            <person name="Wang J."/>
            <person name="Hu T."/>
            <person name="Zhou J."/>
            <person name="Zhang Y."/>
            <person name="Zhao Y."/>
            <person name="Liu Y."/>
            <person name="Song Y."/>
            <person name="Tong Y."/>
            <person name="Lu Y."/>
            <person name="Yang J."/>
            <person name="Xu C."/>
            <person name="Jia M."/>
            <person name="Peters R.J."/>
            <person name="Huang L."/>
            <person name="Gao W."/>
        </authorList>
    </citation>
    <scope>NUCLEOTIDE SEQUENCE [LARGE SCALE GENOMIC DNA]</scope>
    <source>
        <strain evidence="6">cv. XIE 37</strain>
        <tissue evidence="5">Leaf</tissue>
    </source>
</reference>
<dbReference type="AlphaFoldDB" id="A0A7J7CDK6"/>
<protein>
    <submittedName>
        <fullName evidence="5">Glucuronoxylan 4-O-methyltransferase 1</fullName>
    </submittedName>
</protein>
<dbReference type="GO" id="GO:0045492">
    <property type="term" value="P:xylan biosynthetic process"/>
    <property type="evidence" value="ECO:0007669"/>
    <property type="project" value="InterPro"/>
</dbReference>
<dbReference type="InterPro" id="IPR006514">
    <property type="entry name" value="IRX15/GXM/AGM"/>
</dbReference>
<evidence type="ECO:0000256" key="4">
    <source>
        <dbReference type="ARBA" id="ARBA00023136"/>
    </source>
</evidence>
<evidence type="ECO:0000313" key="6">
    <source>
        <dbReference type="Proteomes" id="UP000593562"/>
    </source>
</evidence>
<evidence type="ECO:0000313" key="5">
    <source>
        <dbReference type="EMBL" id="KAF5732219.1"/>
    </source>
</evidence>
<dbReference type="FunCoup" id="A0A7J7CDK6">
    <property type="interactions" value="329"/>
</dbReference>
<dbReference type="GO" id="GO:0000139">
    <property type="term" value="C:Golgi membrane"/>
    <property type="evidence" value="ECO:0007669"/>
    <property type="project" value="UniProtKB-SubCell"/>
</dbReference>
<organism evidence="5 6">
    <name type="scientific">Tripterygium wilfordii</name>
    <name type="common">Thunder God vine</name>
    <dbReference type="NCBI Taxonomy" id="458696"/>
    <lineage>
        <taxon>Eukaryota</taxon>
        <taxon>Viridiplantae</taxon>
        <taxon>Streptophyta</taxon>
        <taxon>Embryophyta</taxon>
        <taxon>Tracheophyta</taxon>
        <taxon>Spermatophyta</taxon>
        <taxon>Magnoliopsida</taxon>
        <taxon>eudicotyledons</taxon>
        <taxon>Gunneridae</taxon>
        <taxon>Pentapetalae</taxon>
        <taxon>rosids</taxon>
        <taxon>fabids</taxon>
        <taxon>Celastrales</taxon>
        <taxon>Celastraceae</taxon>
        <taxon>Tripterygium</taxon>
    </lineage>
</organism>
<dbReference type="GO" id="GO:0008168">
    <property type="term" value="F:methyltransferase activity"/>
    <property type="evidence" value="ECO:0007669"/>
    <property type="project" value="UniProtKB-KW"/>
</dbReference>
<evidence type="ECO:0000256" key="1">
    <source>
        <dbReference type="ARBA" id="ARBA00004194"/>
    </source>
</evidence>
<evidence type="ECO:0000256" key="3">
    <source>
        <dbReference type="ARBA" id="ARBA00022989"/>
    </source>
</evidence>
<keyword evidence="2" id="KW-0812">Transmembrane</keyword>
<dbReference type="Proteomes" id="UP000593562">
    <property type="component" value="Unassembled WGS sequence"/>
</dbReference>
<comment type="caution">
    <text evidence="5">The sequence shown here is derived from an EMBL/GenBank/DDBJ whole genome shotgun (WGS) entry which is preliminary data.</text>
</comment>